<name>A0A1I7Z9X9_9BILA</name>
<evidence type="ECO:0000256" key="1">
    <source>
        <dbReference type="SAM" id="Phobius"/>
    </source>
</evidence>
<feature type="transmembrane region" description="Helical" evidence="1">
    <location>
        <begin position="374"/>
        <end position="394"/>
    </location>
</feature>
<evidence type="ECO:0000313" key="2">
    <source>
        <dbReference type="Proteomes" id="UP000095287"/>
    </source>
</evidence>
<proteinExistence type="predicted"/>
<dbReference type="Proteomes" id="UP000095287">
    <property type="component" value="Unplaced"/>
</dbReference>
<organism evidence="2 3">
    <name type="scientific">Steinernema glaseri</name>
    <dbReference type="NCBI Taxonomy" id="37863"/>
    <lineage>
        <taxon>Eukaryota</taxon>
        <taxon>Metazoa</taxon>
        <taxon>Ecdysozoa</taxon>
        <taxon>Nematoda</taxon>
        <taxon>Chromadorea</taxon>
        <taxon>Rhabditida</taxon>
        <taxon>Tylenchina</taxon>
        <taxon>Panagrolaimomorpha</taxon>
        <taxon>Strongyloidoidea</taxon>
        <taxon>Steinernematidae</taxon>
        <taxon>Steinernema</taxon>
    </lineage>
</organism>
<evidence type="ECO:0000313" key="3">
    <source>
        <dbReference type="WBParaSite" id="L893_g24389.t2"/>
    </source>
</evidence>
<accession>A0A1I7Z9X9</accession>
<keyword evidence="2" id="KW-1185">Reference proteome</keyword>
<sequence length="395" mass="46402">MDTIFSTFVVSLMENLLTIDRYRGLAHMEQLGSGYGRIAREVCEAASKCYVDIPGVFIETSYDEDRVFVKVPFFKGMFLGETRRPTSVKNLAKLSVNVRHLFFPENYASNEGTSMREIHILMKQCGHVRERELIVKRFPSFVVPQSALVWITTFFNKVVLHCQEKDSFREFLVALVEGKKVETLWLEGFEDKRSTKSPPHWLQRTILKVFLQPQLRELKLSFDHSGWSSSVLCDFLLRDWLWRGKAFPETTKTLEILGALPIDLLRTYDIRSTEEIQDKQECSFPMRCYLLPHPESIERTLELTVFTRHCRTHETLTDEEFIEKANFSRICFHFNRGQNAMYWRTLRTSSITKKPRVRDPCERRPLTHRRNVQAAMIPFLMVFVICLLFSLFFVL</sequence>
<keyword evidence="1" id="KW-0812">Transmembrane</keyword>
<reference evidence="3" key="1">
    <citation type="submission" date="2016-11" db="UniProtKB">
        <authorList>
            <consortium name="WormBaseParasite"/>
        </authorList>
    </citation>
    <scope>IDENTIFICATION</scope>
</reference>
<keyword evidence="1" id="KW-0472">Membrane</keyword>
<keyword evidence="1" id="KW-1133">Transmembrane helix</keyword>
<dbReference type="AlphaFoldDB" id="A0A1I7Z9X9"/>
<dbReference type="WBParaSite" id="L893_g24389.t2">
    <property type="protein sequence ID" value="L893_g24389.t2"/>
    <property type="gene ID" value="L893_g24389"/>
</dbReference>
<protein>
    <submittedName>
        <fullName evidence="3">Mab-21 domain-containing protein</fullName>
    </submittedName>
</protein>